<dbReference type="NCBIfam" id="TIGR03243">
    <property type="entry name" value="arg_catab_AOST"/>
    <property type="match status" value="1"/>
</dbReference>
<reference evidence="4 5" key="1">
    <citation type="submission" date="2020-08" db="EMBL/GenBank/DDBJ databases">
        <title>Oceanospirillum sp. nov. isolated from marine sediment.</title>
        <authorList>
            <person name="Ji X."/>
        </authorList>
    </citation>
    <scope>NUCLEOTIDE SEQUENCE [LARGE SCALE GENOMIC DNA]</scope>
    <source>
        <strain evidence="4 5">D5</strain>
    </source>
</reference>
<dbReference type="AlphaFoldDB" id="A0A839IRD8"/>
<proteinExistence type="predicted"/>
<gene>
    <name evidence="4" type="ORF">H4O21_11500</name>
</gene>
<dbReference type="RefSeq" id="WP_182809018.1">
    <property type="nucleotide sequence ID" value="NZ_JACJFM010000013.1"/>
</dbReference>
<evidence type="ECO:0000313" key="4">
    <source>
        <dbReference type="EMBL" id="MBB1487234.1"/>
    </source>
</evidence>
<keyword evidence="2 4" id="KW-0808">Transferase</keyword>
<keyword evidence="5" id="KW-1185">Reference proteome</keyword>
<evidence type="ECO:0000256" key="2">
    <source>
        <dbReference type="ARBA" id="ARBA00022679"/>
    </source>
</evidence>
<dbReference type="EMBL" id="JACJFM010000013">
    <property type="protein sequence ID" value="MBB1487234.1"/>
    <property type="molecule type" value="Genomic_DNA"/>
</dbReference>
<protein>
    <submittedName>
        <fullName evidence="4">Arginine N-succinyltransferase</fullName>
    </submittedName>
</protein>
<evidence type="ECO:0000256" key="1">
    <source>
        <dbReference type="ARBA" id="ARBA00022503"/>
    </source>
</evidence>
<dbReference type="GO" id="GO:0006527">
    <property type="term" value="P:L-arginine catabolic process"/>
    <property type="evidence" value="ECO:0007669"/>
    <property type="project" value="InterPro"/>
</dbReference>
<dbReference type="GO" id="GO:0008791">
    <property type="term" value="F:arginine N-succinyltransferase activity"/>
    <property type="evidence" value="ECO:0007669"/>
    <property type="project" value="InterPro"/>
</dbReference>
<dbReference type="Proteomes" id="UP000565262">
    <property type="component" value="Unassembled WGS sequence"/>
</dbReference>
<organism evidence="4 5">
    <name type="scientific">Oceanospirillum sediminis</name>
    <dbReference type="NCBI Taxonomy" id="2760088"/>
    <lineage>
        <taxon>Bacteria</taxon>
        <taxon>Pseudomonadati</taxon>
        <taxon>Pseudomonadota</taxon>
        <taxon>Gammaproteobacteria</taxon>
        <taxon>Oceanospirillales</taxon>
        <taxon>Oceanospirillaceae</taxon>
        <taxon>Oceanospirillum</taxon>
    </lineage>
</organism>
<sequence length="338" mass="38273">MLLFRPLTFNDLPGLERLAVISGGSMTTLPANRDHLSHLINNTQQSLRKSVERPEGESYHFALEDTRTGDIIGVSGIEAAVGISEPFYSYRMDEVVHASSELQIHNRIPALHLCQDYTGASRLYTLFMDAGHRQPRNLHLLSRARMLFMAAHPERFAQRLIVELQGIADENNRSPFWECLGRHFFNMDFNKANYLTGINSKGFIADLMPHYPVYVPLLSQEAQDALGQPREDMIAVRELLEEEGFVYRKYVDIFDAGPTLEARTDNVRSVSENRRFSVQIGEAADQGKLALISNDGLQQYRCLMAELNPDHPVLSEEQAKALQLNEGDSMRVLWLGNI</sequence>
<evidence type="ECO:0000313" key="5">
    <source>
        <dbReference type="Proteomes" id="UP000565262"/>
    </source>
</evidence>
<keyword evidence="1" id="KW-0056">Arginine metabolism</keyword>
<dbReference type="Pfam" id="PF04958">
    <property type="entry name" value="AstA"/>
    <property type="match status" value="1"/>
</dbReference>
<name>A0A839IRD8_9GAMM</name>
<dbReference type="SUPFAM" id="SSF55729">
    <property type="entry name" value="Acyl-CoA N-acyltransferases (Nat)"/>
    <property type="match status" value="1"/>
</dbReference>
<keyword evidence="3" id="KW-0012">Acyltransferase</keyword>
<dbReference type="Gene3D" id="2.40.40.20">
    <property type="match status" value="1"/>
</dbReference>
<accession>A0A839IRD8</accession>
<dbReference type="InterPro" id="IPR007041">
    <property type="entry name" value="Arg_succinylTrfase_AstA/AruG"/>
</dbReference>
<comment type="caution">
    <text evidence="4">The sequence shown here is derived from an EMBL/GenBank/DDBJ whole genome shotgun (WGS) entry which is preliminary data.</text>
</comment>
<dbReference type="PANTHER" id="PTHR30420">
    <property type="entry name" value="N-SUCCINYLARGININE DIHYDROLASE"/>
    <property type="match status" value="1"/>
</dbReference>
<dbReference type="PANTHER" id="PTHR30420:SF1">
    <property type="entry name" value="ARGININE N-SUCCINYLTRANSFERASE"/>
    <property type="match status" value="1"/>
</dbReference>
<evidence type="ECO:0000256" key="3">
    <source>
        <dbReference type="ARBA" id="ARBA00023315"/>
    </source>
</evidence>
<dbReference type="InterPro" id="IPR016181">
    <property type="entry name" value="Acyl_CoA_acyltransferase"/>
</dbReference>